<dbReference type="InterPro" id="IPR008042">
    <property type="entry name" value="Retrotrans_Pao"/>
</dbReference>
<dbReference type="Proteomes" id="UP000507470">
    <property type="component" value="Unassembled WGS sequence"/>
</dbReference>
<gene>
    <name evidence="1" type="ORF">MCOR_48078</name>
</gene>
<evidence type="ECO:0000313" key="1">
    <source>
        <dbReference type="EMBL" id="CAC5415379.1"/>
    </source>
</evidence>
<dbReference type="PANTHER" id="PTHR47331">
    <property type="entry name" value="PHD-TYPE DOMAIN-CONTAINING PROTEIN"/>
    <property type="match status" value="1"/>
</dbReference>
<dbReference type="Pfam" id="PF05380">
    <property type="entry name" value="Peptidase_A17"/>
    <property type="match status" value="1"/>
</dbReference>
<protein>
    <submittedName>
        <fullName evidence="1">Uncharacterized protein</fullName>
    </submittedName>
</protein>
<sequence length="229" mass="26104">MSVRLNPIFDKTKLDEKEGMSVEDQTVLKIVPSGFLKQDAGHRIAPLPFKPYKPFLENSKQIAHHRTKSFDMNLGWNSERRTHVVDKVAKNSRLVLEAFQSDDLAIKLKDLDLGLADLPIQMSLGLSWDTELDEFTFRVFSDNKPFIRRGVLSTVNTLYDPIGFATPVIIKGKLVMRQMLSSSSTYHWDDPFPESLNQQWELSVPSLSQLEHLPTPRKYNGPSFTSSVK</sequence>
<accession>A0A6J8E3I7</accession>
<proteinExistence type="predicted"/>
<keyword evidence="2" id="KW-1185">Reference proteome</keyword>
<name>A0A6J8E3I7_MYTCO</name>
<dbReference type="EMBL" id="CACVKT020008420">
    <property type="protein sequence ID" value="CAC5415379.1"/>
    <property type="molecule type" value="Genomic_DNA"/>
</dbReference>
<reference evidence="1 2" key="1">
    <citation type="submission" date="2020-06" db="EMBL/GenBank/DDBJ databases">
        <authorList>
            <person name="Li R."/>
            <person name="Bekaert M."/>
        </authorList>
    </citation>
    <scope>NUCLEOTIDE SEQUENCE [LARGE SCALE GENOMIC DNA]</scope>
    <source>
        <strain evidence="2">wild</strain>
    </source>
</reference>
<dbReference type="OrthoDB" id="6141748at2759"/>
<evidence type="ECO:0000313" key="2">
    <source>
        <dbReference type="Proteomes" id="UP000507470"/>
    </source>
</evidence>
<dbReference type="PANTHER" id="PTHR47331:SF6">
    <property type="entry name" value="DOUBLECORTIN DOMAIN-CONTAINING PROTEIN"/>
    <property type="match status" value="1"/>
</dbReference>
<organism evidence="1 2">
    <name type="scientific">Mytilus coruscus</name>
    <name type="common">Sea mussel</name>
    <dbReference type="NCBI Taxonomy" id="42192"/>
    <lineage>
        <taxon>Eukaryota</taxon>
        <taxon>Metazoa</taxon>
        <taxon>Spiralia</taxon>
        <taxon>Lophotrochozoa</taxon>
        <taxon>Mollusca</taxon>
        <taxon>Bivalvia</taxon>
        <taxon>Autobranchia</taxon>
        <taxon>Pteriomorphia</taxon>
        <taxon>Mytilida</taxon>
        <taxon>Mytiloidea</taxon>
        <taxon>Mytilidae</taxon>
        <taxon>Mytilinae</taxon>
        <taxon>Mytilus</taxon>
    </lineage>
</organism>
<dbReference type="AlphaFoldDB" id="A0A6J8E3I7"/>